<dbReference type="InterPro" id="IPR010559">
    <property type="entry name" value="Sig_transdc_His_kin_internal"/>
</dbReference>
<keyword evidence="2" id="KW-0812">Transmembrane</keyword>
<evidence type="ECO:0000259" key="3">
    <source>
        <dbReference type="Pfam" id="PF02518"/>
    </source>
</evidence>
<keyword evidence="2" id="KW-1133">Transmembrane helix</keyword>
<dbReference type="GO" id="GO:0016020">
    <property type="term" value="C:membrane"/>
    <property type="evidence" value="ECO:0007669"/>
    <property type="project" value="InterPro"/>
</dbReference>
<keyword evidence="1" id="KW-0175">Coiled coil</keyword>
<feature type="coiled-coil region" evidence="1">
    <location>
        <begin position="121"/>
        <end position="153"/>
    </location>
</feature>
<proteinExistence type="predicted"/>
<organism evidence="5 6">
    <name type="scientific">Fervidobacterium thailandense</name>
    <dbReference type="NCBI Taxonomy" id="1008305"/>
    <lineage>
        <taxon>Bacteria</taxon>
        <taxon>Thermotogati</taxon>
        <taxon>Thermotogota</taxon>
        <taxon>Thermotogae</taxon>
        <taxon>Thermotogales</taxon>
        <taxon>Fervidobacteriaceae</taxon>
        <taxon>Fervidobacterium</taxon>
    </lineage>
</organism>
<dbReference type="Proteomes" id="UP000094570">
    <property type="component" value="Unassembled WGS sequence"/>
</dbReference>
<dbReference type="InterPro" id="IPR036890">
    <property type="entry name" value="HATPase_C_sf"/>
</dbReference>
<dbReference type="InterPro" id="IPR003594">
    <property type="entry name" value="HATPase_dom"/>
</dbReference>
<feature type="transmembrane region" description="Helical" evidence="2">
    <location>
        <begin position="28"/>
        <end position="47"/>
    </location>
</feature>
<feature type="transmembrane region" description="Helical" evidence="2">
    <location>
        <begin position="5"/>
        <end position="22"/>
    </location>
</feature>
<dbReference type="SUPFAM" id="SSF55874">
    <property type="entry name" value="ATPase domain of HSP90 chaperone/DNA topoisomerase II/histidine kinase"/>
    <property type="match status" value="1"/>
</dbReference>
<sequence length="341" mass="37993">MRFILSLQIIGGLIFLYTAFIIPSNLYFAALLSIFMLVNTVGIAYYITRSVVIGGIGVGKPARKILLPAAVLIAGIVMLAFLIPRIYKLWSEIYSSELFVLFINTFAGVSALLVATFGFAYLSLKREFEEQLIKMQELENLRIKAELDALKSKVNPHFLFNALGSVTSMLELDAPKEDVINYLNSLAGLLRATVDAPSVWTLKAECETAEKYLKVQKFRFQDKLSYEILLPEEILNFKVPSLIIQPLVENAVVHNVGKVNRTVHVRVSCGKTENGVFISIEDNGCGMNGTRKGSGLTLVEERLKHFSKGARLYVESNPDVGTTVKVVIPYEQSTQVRHRGR</sequence>
<feature type="transmembrane region" description="Helical" evidence="2">
    <location>
        <begin position="99"/>
        <end position="124"/>
    </location>
</feature>
<evidence type="ECO:0000313" key="6">
    <source>
        <dbReference type="Proteomes" id="UP000094570"/>
    </source>
</evidence>
<feature type="domain" description="Signal transduction histidine kinase internal region" evidence="4">
    <location>
        <begin position="145"/>
        <end position="224"/>
    </location>
</feature>
<evidence type="ECO:0000313" key="5">
    <source>
        <dbReference type="EMBL" id="ODN30828.1"/>
    </source>
</evidence>
<protein>
    <submittedName>
        <fullName evidence="5">Uncharacterized protein</fullName>
    </submittedName>
</protein>
<dbReference type="Gene3D" id="3.30.565.10">
    <property type="entry name" value="Histidine kinase-like ATPase, C-terminal domain"/>
    <property type="match status" value="1"/>
</dbReference>
<keyword evidence="2" id="KW-0472">Membrane</keyword>
<dbReference type="OrthoDB" id="2514702at2"/>
<evidence type="ECO:0000256" key="1">
    <source>
        <dbReference type="SAM" id="Coils"/>
    </source>
</evidence>
<evidence type="ECO:0000259" key="4">
    <source>
        <dbReference type="Pfam" id="PF06580"/>
    </source>
</evidence>
<dbReference type="PANTHER" id="PTHR34220">
    <property type="entry name" value="SENSOR HISTIDINE KINASE YPDA"/>
    <property type="match status" value="1"/>
</dbReference>
<dbReference type="GO" id="GO:0000155">
    <property type="term" value="F:phosphorelay sensor kinase activity"/>
    <property type="evidence" value="ECO:0007669"/>
    <property type="project" value="InterPro"/>
</dbReference>
<keyword evidence="6" id="KW-1185">Reference proteome</keyword>
<dbReference type="PANTHER" id="PTHR34220:SF7">
    <property type="entry name" value="SENSOR HISTIDINE KINASE YPDA"/>
    <property type="match status" value="1"/>
</dbReference>
<reference evidence="6" key="1">
    <citation type="submission" date="2016-04" db="EMBL/GenBank/DDBJ databases">
        <title>The genome sequence project of a novel Fervidobacterium isolate from a hot spring in Thailand.</title>
        <authorList>
            <person name="Gonzalez J.M."/>
            <person name="Cuecas A."/>
            <person name="Kanoksilapatham W."/>
        </authorList>
    </citation>
    <scope>NUCLEOTIDE SEQUENCE [LARGE SCALE GENOMIC DNA]</scope>
    <source>
        <strain evidence="6">FC2004</strain>
    </source>
</reference>
<dbReference type="STRING" id="1008305.A4H02_02870"/>
<comment type="caution">
    <text evidence="5">The sequence shown here is derived from an EMBL/GenBank/DDBJ whole genome shotgun (WGS) entry which is preliminary data.</text>
</comment>
<feature type="transmembrane region" description="Helical" evidence="2">
    <location>
        <begin position="67"/>
        <end position="87"/>
    </location>
</feature>
<name>A0A1E3G5A7_9BACT</name>
<accession>A0A1E3G5A7</accession>
<dbReference type="EMBL" id="LWAF01000003">
    <property type="protein sequence ID" value="ODN30828.1"/>
    <property type="molecule type" value="Genomic_DNA"/>
</dbReference>
<dbReference type="Pfam" id="PF02518">
    <property type="entry name" value="HATPase_c"/>
    <property type="match status" value="1"/>
</dbReference>
<gene>
    <name evidence="5" type="ORF">A4H02_02870</name>
</gene>
<dbReference type="Pfam" id="PF06580">
    <property type="entry name" value="His_kinase"/>
    <property type="match status" value="1"/>
</dbReference>
<evidence type="ECO:0000256" key="2">
    <source>
        <dbReference type="SAM" id="Phobius"/>
    </source>
</evidence>
<dbReference type="RefSeq" id="WP_069292666.1">
    <property type="nucleotide sequence ID" value="NZ_CP140110.1"/>
</dbReference>
<dbReference type="InterPro" id="IPR050640">
    <property type="entry name" value="Bact_2-comp_sensor_kinase"/>
</dbReference>
<feature type="domain" description="Histidine kinase/HSP90-like ATPase" evidence="3">
    <location>
        <begin position="242"/>
        <end position="331"/>
    </location>
</feature>
<dbReference type="AlphaFoldDB" id="A0A1E3G5A7"/>